<name>A0A3P7JHZ7_STRVU</name>
<evidence type="ECO:0000256" key="1">
    <source>
        <dbReference type="ARBA" id="ARBA00004429"/>
    </source>
</evidence>
<proteinExistence type="predicted"/>
<organism evidence="14 15">
    <name type="scientific">Strongylus vulgaris</name>
    <name type="common">Blood worm</name>
    <dbReference type="NCBI Taxonomy" id="40348"/>
    <lineage>
        <taxon>Eukaryota</taxon>
        <taxon>Metazoa</taxon>
        <taxon>Ecdysozoa</taxon>
        <taxon>Nematoda</taxon>
        <taxon>Chromadorea</taxon>
        <taxon>Rhabditida</taxon>
        <taxon>Rhabditina</taxon>
        <taxon>Rhabditomorpha</taxon>
        <taxon>Strongyloidea</taxon>
        <taxon>Strongylidae</taxon>
        <taxon>Strongylus</taxon>
    </lineage>
</organism>
<dbReference type="Pfam" id="PF12769">
    <property type="entry name" value="PNTB_4TM"/>
    <property type="match status" value="1"/>
</dbReference>
<evidence type="ECO:0000313" key="15">
    <source>
        <dbReference type="Proteomes" id="UP000270094"/>
    </source>
</evidence>
<dbReference type="GO" id="GO:0006740">
    <property type="term" value="P:NADPH regeneration"/>
    <property type="evidence" value="ECO:0007669"/>
    <property type="project" value="TreeGrafter"/>
</dbReference>
<dbReference type="InterPro" id="IPR024605">
    <property type="entry name" value="NADP_transhyd_a_C"/>
</dbReference>
<dbReference type="AlphaFoldDB" id="A0A3P7JHZ7"/>
<keyword evidence="3" id="KW-1003">Cell membrane</keyword>
<evidence type="ECO:0000256" key="12">
    <source>
        <dbReference type="SAM" id="Phobius"/>
    </source>
</evidence>
<comment type="catalytic activity">
    <reaction evidence="11">
        <text>NAD(+) + NADPH + H(+)(in) = NADH + NADP(+) + H(+)(out)</text>
        <dbReference type="Rhea" id="RHEA:47992"/>
        <dbReference type="ChEBI" id="CHEBI:15378"/>
        <dbReference type="ChEBI" id="CHEBI:57540"/>
        <dbReference type="ChEBI" id="CHEBI:57783"/>
        <dbReference type="ChEBI" id="CHEBI:57945"/>
        <dbReference type="ChEBI" id="CHEBI:58349"/>
        <dbReference type="EC" id="7.1.1.1"/>
    </reaction>
</comment>
<dbReference type="PANTHER" id="PTHR10160">
    <property type="entry name" value="NAD(P) TRANSHYDROGENASE"/>
    <property type="match status" value="1"/>
</dbReference>
<keyword evidence="4" id="KW-0997">Cell inner membrane</keyword>
<dbReference type="OrthoDB" id="37244at2759"/>
<dbReference type="PANTHER" id="PTHR10160:SF19">
    <property type="entry name" value="PROTON-TRANSLOCATING NAD(P)(+) TRANSHYDROGENASE"/>
    <property type="match status" value="1"/>
</dbReference>
<evidence type="ECO:0000259" key="13">
    <source>
        <dbReference type="Pfam" id="PF12769"/>
    </source>
</evidence>
<reference evidence="14 15" key="1">
    <citation type="submission" date="2018-11" db="EMBL/GenBank/DDBJ databases">
        <authorList>
            <consortium name="Pathogen Informatics"/>
        </authorList>
    </citation>
    <scope>NUCLEOTIDE SEQUENCE [LARGE SCALE GENOMIC DNA]</scope>
</reference>
<evidence type="ECO:0000256" key="3">
    <source>
        <dbReference type="ARBA" id="ARBA00022475"/>
    </source>
</evidence>
<evidence type="ECO:0000256" key="10">
    <source>
        <dbReference type="ARBA" id="ARBA00023136"/>
    </source>
</evidence>
<feature type="transmembrane region" description="Helical" evidence="12">
    <location>
        <begin position="57"/>
        <end position="76"/>
    </location>
</feature>
<keyword evidence="7" id="KW-1278">Translocase</keyword>
<evidence type="ECO:0000256" key="8">
    <source>
        <dbReference type="ARBA" id="ARBA00022989"/>
    </source>
</evidence>
<dbReference type="GO" id="GO:0050661">
    <property type="term" value="F:NADP binding"/>
    <property type="evidence" value="ECO:0007669"/>
    <property type="project" value="TreeGrafter"/>
</dbReference>
<evidence type="ECO:0000256" key="5">
    <source>
        <dbReference type="ARBA" id="ARBA00022692"/>
    </source>
</evidence>
<feature type="transmembrane region" description="Helical" evidence="12">
    <location>
        <begin position="113"/>
        <end position="131"/>
    </location>
</feature>
<keyword evidence="5 12" id="KW-0812">Transmembrane</keyword>
<evidence type="ECO:0000256" key="6">
    <source>
        <dbReference type="ARBA" id="ARBA00022857"/>
    </source>
</evidence>
<protein>
    <recommendedName>
        <fullName evidence="2">proton-translocating NAD(P)(+) transhydrogenase</fullName>
        <ecNumber evidence="2">7.1.1.1</ecNumber>
    </recommendedName>
</protein>
<keyword evidence="8 12" id="KW-1133">Transmembrane helix</keyword>
<evidence type="ECO:0000313" key="14">
    <source>
        <dbReference type="EMBL" id="VDM85331.1"/>
    </source>
</evidence>
<evidence type="ECO:0000256" key="9">
    <source>
        <dbReference type="ARBA" id="ARBA00023027"/>
    </source>
</evidence>
<gene>
    <name evidence="14" type="ORF">SVUK_LOCUS20329</name>
</gene>
<comment type="subcellular location">
    <subcellularLocation>
        <location evidence="1">Cell inner membrane</location>
        <topology evidence="1">Multi-pass membrane protein</topology>
    </subcellularLocation>
</comment>
<dbReference type="GO" id="GO:0005743">
    <property type="term" value="C:mitochondrial inner membrane"/>
    <property type="evidence" value="ECO:0007669"/>
    <property type="project" value="TreeGrafter"/>
</dbReference>
<keyword evidence="6" id="KW-0521">NADP</keyword>
<evidence type="ECO:0000256" key="2">
    <source>
        <dbReference type="ARBA" id="ARBA00012943"/>
    </source>
</evidence>
<keyword evidence="15" id="KW-1185">Reference proteome</keyword>
<keyword evidence="10 12" id="KW-0472">Membrane</keyword>
<dbReference type="EC" id="7.1.1.1" evidence="2"/>
<dbReference type="Proteomes" id="UP000270094">
    <property type="component" value="Unassembled WGS sequence"/>
</dbReference>
<evidence type="ECO:0000256" key="7">
    <source>
        <dbReference type="ARBA" id="ARBA00022967"/>
    </source>
</evidence>
<dbReference type="GO" id="GO:0005886">
    <property type="term" value="C:plasma membrane"/>
    <property type="evidence" value="ECO:0007669"/>
    <property type="project" value="UniProtKB-SubCell"/>
</dbReference>
<dbReference type="GO" id="GO:0008750">
    <property type="term" value="F:proton-translocating NAD(P)+ transhydrogenase activity"/>
    <property type="evidence" value="ECO:0007669"/>
    <property type="project" value="UniProtKB-EC"/>
</dbReference>
<dbReference type="EMBL" id="UYYB01139031">
    <property type="protein sequence ID" value="VDM85331.1"/>
    <property type="molecule type" value="Genomic_DNA"/>
</dbReference>
<sequence>MGEKDTFKLNMEDETAETAVVPVEPTPFAKTARSAGLITAGLGSLPVLGVALPNLDFAAMTTTFALAGLVGYHTVWEVTPALHSPLMSVTNAISGTTAAGALCLMGGDPPEYNYMYAIPAAVFLGGYYYGLHTV</sequence>
<evidence type="ECO:0000256" key="4">
    <source>
        <dbReference type="ARBA" id="ARBA00022519"/>
    </source>
</evidence>
<accession>A0A3P7JHZ7</accession>
<evidence type="ECO:0000256" key="11">
    <source>
        <dbReference type="ARBA" id="ARBA00048202"/>
    </source>
</evidence>
<feature type="domain" description="NAD(P) transhydrogenase alpha subunit C-terminal" evidence="13">
    <location>
        <begin position="61"/>
        <end position="120"/>
    </location>
</feature>
<keyword evidence="9" id="KW-0520">NAD</keyword>